<dbReference type="GO" id="GO:0015031">
    <property type="term" value="P:protein transport"/>
    <property type="evidence" value="ECO:0007669"/>
    <property type="project" value="UniProtKB-KW"/>
</dbReference>
<dbReference type="KEGG" id="ebla:JGUZn3_18350"/>
<proteinExistence type="inferred from homology"/>
<sequence>MSYVSRRGRSRMKRPMSEINVTPLVDVMLVLLIIFMVTAPMMTSGINVDLPKTSASQLKSDNKPITISIKEDGSIYLGENRTTLDQLINQLHSASGNDPERRVFVRGDARLNYGRIMEIMGLITTGGFSHVALLAQQPTGKIPQ</sequence>
<dbReference type="AlphaFoldDB" id="A0A7H1NTD9"/>
<dbReference type="RefSeq" id="WP_203413249.1">
    <property type="nucleotide sequence ID" value="NZ_CP060244.1"/>
</dbReference>
<dbReference type="PANTHER" id="PTHR30558:SF7">
    <property type="entry name" value="TOL-PAL SYSTEM PROTEIN TOLR"/>
    <property type="match status" value="1"/>
</dbReference>
<keyword evidence="10" id="KW-0813">Transport</keyword>
<dbReference type="Pfam" id="PF02472">
    <property type="entry name" value="ExbD"/>
    <property type="match status" value="1"/>
</dbReference>
<evidence type="ECO:0000256" key="1">
    <source>
        <dbReference type="ARBA" id="ARBA00004162"/>
    </source>
</evidence>
<evidence type="ECO:0000256" key="3">
    <source>
        <dbReference type="ARBA" id="ARBA00022475"/>
    </source>
</evidence>
<dbReference type="Proteomes" id="UP000516349">
    <property type="component" value="Chromosome"/>
</dbReference>
<comment type="similarity">
    <text evidence="2 10">Belongs to the ExbD/TolR family.</text>
</comment>
<keyword evidence="6 10" id="KW-0812">Transmembrane</keyword>
<keyword evidence="13" id="KW-1185">Reference proteome</keyword>
<dbReference type="GO" id="GO:0005886">
    <property type="term" value="C:plasma membrane"/>
    <property type="evidence" value="ECO:0007669"/>
    <property type="project" value="UniProtKB-SubCell"/>
</dbReference>
<keyword evidence="8 11" id="KW-0472">Membrane</keyword>
<name>A0A7H1NTD9_9PROT</name>
<dbReference type="NCBIfam" id="TIGR02801">
    <property type="entry name" value="tolR"/>
    <property type="match status" value="1"/>
</dbReference>
<dbReference type="GO" id="GO:0051301">
    <property type="term" value="P:cell division"/>
    <property type="evidence" value="ECO:0007669"/>
    <property type="project" value="UniProtKB-KW"/>
</dbReference>
<evidence type="ECO:0000256" key="7">
    <source>
        <dbReference type="ARBA" id="ARBA00022989"/>
    </source>
</evidence>
<organism evidence="12 13">
    <name type="scientific">Entomobacter blattae</name>
    <dbReference type="NCBI Taxonomy" id="2762277"/>
    <lineage>
        <taxon>Bacteria</taxon>
        <taxon>Pseudomonadati</taxon>
        <taxon>Pseudomonadota</taxon>
        <taxon>Alphaproteobacteria</taxon>
        <taxon>Acetobacterales</taxon>
        <taxon>Acetobacteraceae</taxon>
        <taxon>Entomobacter</taxon>
    </lineage>
</organism>
<evidence type="ECO:0000313" key="12">
    <source>
        <dbReference type="EMBL" id="QNT79049.1"/>
    </source>
</evidence>
<evidence type="ECO:0000256" key="8">
    <source>
        <dbReference type="ARBA" id="ARBA00023136"/>
    </source>
</evidence>
<keyword evidence="10" id="KW-0653">Protein transport</keyword>
<dbReference type="Gene3D" id="3.30.420.270">
    <property type="match status" value="1"/>
</dbReference>
<protein>
    <submittedName>
        <fullName evidence="12">Biopolymer transport protein ExbD</fullName>
    </submittedName>
</protein>
<keyword evidence="3" id="KW-1003">Cell membrane</keyword>
<evidence type="ECO:0000256" key="10">
    <source>
        <dbReference type="RuleBase" id="RU003879"/>
    </source>
</evidence>
<gene>
    <name evidence="12" type="primary">exbD_3</name>
    <name evidence="12" type="ORF">JGUZn3_18350</name>
</gene>
<evidence type="ECO:0000256" key="11">
    <source>
        <dbReference type="SAM" id="Phobius"/>
    </source>
</evidence>
<dbReference type="PANTHER" id="PTHR30558">
    <property type="entry name" value="EXBD MEMBRANE COMPONENT OF PMF-DRIVEN MACROMOLECULE IMPORT SYSTEM"/>
    <property type="match status" value="1"/>
</dbReference>
<dbReference type="InterPro" id="IPR014168">
    <property type="entry name" value="Tol-Pal_TolR"/>
</dbReference>
<evidence type="ECO:0000256" key="2">
    <source>
        <dbReference type="ARBA" id="ARBA00005811"/>
    </source>
</evidence>
<keyword evidence="9" id="KW-0131">Cell cycle</keyword>
<accession>A0A7H1NTD9</accession>
<keyword evidence="4" id="KW-0997">Cell inner membrane</keyword>
<keyword evidence="7 11" id="KW-1133">Transmembrane helix</keyword>
<dbReference type="InterPro" id="IPR003400">
    <property type="entry name" value="ExbD"/>
</dbReference>
<evidence type="ECO:0000313" key="13">
    <source>
        <dbReference type="Proteomes" id="UP000516349"/>
    </source>
</evidence>
<comment type="subcellular location">
    <subcellularLocation>
        <location evidence="1">Cell membrane</location>
        <topology evidence="1">Single-pass membrane protein</topology>
    </subcellularLocation>
    <subcellularLocation>
        <location evidence="10">Cell membrane</location>
        <topology evidence="10">Single-pass type II membrane protein</topology>
    </subcellularLocation>
</comment>
<feature type="transmembrane region" description="Helical" evidence="11">
    <location>
        <begin position="21"/>
        <end position="42"/>
    </location>
</feature>
<reference evidence="12 13" key="1">
    <citation type="submission" date="2020-08" db="EMBL/GenBank/DDBJ databases">
        <title>Complete genome sequence of Entomobacter blattae G55GP.</title>
        <authorList>
            <person name="Poehlein A."/>
            <person name="Guzman J."/>
            <person name="Daniel R."/>
            <person name="Vilcinskas A."/>
        </authorList>
    </citation>
    <scope>NUCLEOTIDE SEQUENCE [LARGE SCALE GENOMIC DNA]</scope>
    <source>
        <strain evidence="12 13">G55GP</strain>
    </source>
</reference>
<keyword evidence="5" id="KW-0132">Cell division</keyword>
<evidence type="ECO:0000256" key="5">
    <source>
        <dbReference type="ARBA" id="ARBA00022618"/>
    </source>
</evidence>
<evidence type="ECO:0000256" key="9">
    <source>
        <dbReference type="ARBA" id="ARBA00023306"/>
    </source>
</evidence>
<evidence type="ECO:0000256" key="6">
    <source>
        <dbReference type="ARBA" id="ARBA00022692"/>
    </source>
</evidence>
<evidence type="ECO:0000256" key="4">
    <source>
        <dbReference type="ARBA" id="ARBA00022519"/>
    </source>
</evidence>
<dbReference type="EMBL" id="CP060244">
    <property type="protein sequence ID" value="QNT79049.1"/>
    <property type="molecule type" value="Genomic_DNA"/>
</dbReference>
<dbReference type="GO" id="GO:0022857">
    <property type="term" value="F:transmembrane transporter activity"/>
    <property type="evidence" value="ECO:0007669"/>
    <property type="project" value="InterPro"/>
</dbReference>